<evidence type="ECO:0000256" key="1">
    <source>
        <dbReference type="ARBA" id="ARBA00001007"/>
    </source>
</evidence>
<dbReference type="Pfam" id="PF02611">
    <property type="entry name" value="CDH"/>
    <property type="match status" value="1"/>
</dbReference>
<evidence type="ECO:0000256" key="9">
    <source>
        <dbReference type="ARBA" id="ARBA00022516"/>
    </source>
</evidence>
<evidence type="ECO:0000256" key="14">
    <source>
        <dbReference type="ARBA" id="ARBA00023136"/>
    </source>
</evidence>
<sequence length="269" mass="28303">MPHALAAALSRQPIRARRALLALIAALAATAAVFGAIEPIEAHDRSALATAVRSCAVAMKTLHTPFPCLSVSTGDHTAVIRPPLAKSEVLLVPTVPVTGIESPVLVAPDAPDYLAEAWAARSYVLAALPRDPGPNAIGMAVNSRPTRSQDRLHIHVDCLQPSVIAALDRYRGRLGTTWTRFPVPLAGGRYLARIIGEGDLVAKNPFRLVANGIPGAARHMADMTLVVAPISRANGRPAFALIAADTEDGGRTMGEKLLDHTCRIARAAG</sequence>
<comment type="subcellular location">
    <subcellularLocation>
        <location evidence="2">Cell membrane</location>
        <topology evidence="2">Single-pass membrane protein</topology>
    </subcellularLocation>
</comment>
<comment type="catalytic activity">
    <reaction evidence="1">
        <text>a CDP-1,2-diacyl-sn-glycerol + H2O = a 1,2-diacyl-sn-glycero-3-phosphate + CMP + 2 H(+)</text>
        <dbReference type="Rhea" id="RHEA:15221"/>
        <dbReference type="ChEBI" id="CHEBI:15377"/>
        <dbReference type="ChEBI" id="CHEBI:15378"/>
        <dbReference type="ChEBI" id="CHEBI:58332"/>
        <dbReference type="ChEBI" id="CHEBI:58608"/>
        <dbReference type="ChEBI" id="CHEBI:60377"/>
        <dbReference type="EC" id="3.6.1.26"/>
    </reaction>
</comment>
<evidence type="ECO:0000256" key="12">
    <source>
        <dbReference type="ARBA" id="ARBA00022989"/>
    </source>
</evidence>
<keyword evidence="15" id="KW-0594">Phospholipid biosynthesis</keyword>
<gene>
    <name evidence="19" type="ORF">QO015_001880</name>
</gene>
<evidence type="ECO:0000256" key="10">
    <source>
        <dbReference type="ARBA" id="ARBA00022692"/>
    </source>
</evidence>
<evidence type="ECO:0000256" key="16">
    <source>
        <dbReference type="ARBA" id="ARBA00023264"/>
    </source>
</evidence>
<dbReference type="Gene3D" id="3.30.428.30">
    <property type="entry name" value="HIT family - CDH-like"/>
    <property type="match status" value="1"/>
</dbReference>
<dbReference type="EMBL" id="JAUSWJ010000001">
    <property type="protein sequence ID" value="MDQ0516267.1"/>
    <property type="molecule type" value="Genomic_DNA"/>
</dbReference>
<keyword evidence="9" id="KW-0444">Lipid biosynthesis</keyword>
<reference evidence="19 20" key="1">
    <citation type="submission" date="2023-07" db="EMBL/GenBank/DDBJ databases">
        <title>Genomic Encyclopedia of Type Strains, Phase IV (KMG-IV): sequencing the most valuable type-strain genomes for metagenomic binning, comparative biology and taxonomic classification.</title>
        <authorList>
            <person name="Goeker M."/>
        </authorList>
    </citation>
    <scope>NUCLEOTIDE SEQUENCE [LARGE SCALE GENOMIC DNA]</scope>
    <source>
        <strain evidence="19 20">B1-1</strain>
    </source>
</reference>
<evidence type="ECO:0000256" key="5">
    <source>
        <dbReference type="ARBA" id="ARBA00006435"/>
    </source>
</evidence>
<keyword evidence="13" id="KW-0443">Lipid metabolism</keyword>
<keyword evidence="20" id="KW-1185">Reference proteome</keyword>
<keyword evidence="8" id="KW-1003">Cell membrane</keyword>
<evidence type="ECO:0000256" key="11">
    <source>
        <dbReference type="ARBA" id="ARBA00022801"/>
    </source>
</evidence>
<name>A0ABU0M5M9_9HYPH</name>
<evidence type="ECO:0000256" key="2">
    <source>
        <dbReference type="ARBA" id="ARBA00004162"/>
    </source>
</evidence>
<dbReference type="Proteomes" id="UP001223743">
    <property type="component" value="Unassembled WGS sequence"/>
</dbReference>
<evidence type="ECO:0000256" key="3">
    <source>
        <dbReference type="ARBA" id="ARBA00004927"/>
    </source>
</evidence>
<dbReference type="GO" id="GO:0008715">
    <property type="term" value="F:CDP-diacylglycerol diphosphatase activity"/>
    <property type="evidence" value="ECO:0007669"/>
    <property type="project" value="UniProtKB-EC"/>
</dbReference>
<protein>
    <recommendedName>
        <fullName evidence="7">CDP-diacylglycerol pyrophosphatase</fullName>
        <ecNumber evidence="6">3.6.1.26</ecNumber>
    </recommendedName>
    <alternativeName>
        <fullName evidence="17">CDP-diacylglycerol phosphatidylhydrolase</fullName>
    </alternativeName>
    <alternativeName>
        <fullName evidence="18">CDP-diglyceride hydrolase</fullName>
    </alternativeName>
</protein>
<evidence type="ECO:0000256" key="6">
    <source>
        <dbReference type="ARBA" id="ARBA00012375"/>
    </source>
</evidence>
<dbReference type="InterPro" id="IPR036265">
    <property type="entry name" value="HIT-like_sf"/>
</dbReference>
<evidence type="ECO:0000256" key="8">
    <source>
        <dbReference type="ARBA" id="ARBA00022475"/>
    </source>
</evidence>
<keyword evidence="11 19" id="KW-0378">Hydrolase</keyword>
<evidence type="ECO:0000313" key="19">
    <source>
        <dbReference type="EMBL" id="MDQ0516267.1"/>
    </source>
</evidence>
<proteinExistence type="inferred from homology"/>
<keyword evidence="14" id="KW-0472">Membrane</keyword>
<keyword evidence="16" id="KW-1208">Phospholipid metabolism</keyword>
<evidence type="ECO:0000256" key="13">
    <source>
        <dbReference type="ARBA" id="ARBA00023098"/>
    </source>
</evidence>
<organism evidence="19 20">
    <name type="scientific">Kaistia geumhonensis</name>
    <dbReference type="NCBI Taxonomy" id="410839"/>
    <lineage>
        <taxon>Bacteria</taxon>
        <taxon>Pseudomonadati</taxon>
        <taxon>Pseudomonadota</taxon>
        <taxon>Alphaproteobacteria</taxon>
        <taxon>Hyphomicrobiales</taxon>
        <taxon>Kaistiaceae</taxon>
        <taxon>Kaistia</taxon>
    </lineage>
</organism>
<accession>A0ABU0M5M9</accession>
<evidence type="ECO:0000313" key="20">
    <source>
        <dbReference type="Proteomes" id="UP001223743"/>
    </source>
</evidence>
<keyword evidence="10" id="KW-0812">Transmembrane</keyword>
<dbReference type="RefSeq" id="WP_266279821.1">
    <property type="nucleotide sequence ID" value="NZ_JAPKNF010000001.1"/>
</dbReference>
<evidence type="ECO:0000256" key="4">
    <source>
        <dbReference type="ARBA" id="ARBA00005189"/>
    </source>
</evidence>
<comment type="pathway">
    <text evidence="3">Phospholipid metabolism; CDP-diacylglycerol degradation; phosphatidate from CDP-diacylglycerol: step 1/1.</text>
</comment>
<evidence type="ECO:0000256" key="7">
    <source>
        <dbReference type="ARBA" id="ARBA00019608"/>
    </source>
</evidence>
<dbReference type="InterPro" id="IPR003763">
    <property type="entry name" value="CDP-diacylglyc_Pase"/>
</dbReference>
<evidence type="ECO:0000256" key="18">
    <source>
        <dbReference type="ARBA" id="ARBA00032892"/>
    </source>
</evidence>
<comment type="similarity">
    <text evidence="5">Belongs to the Cdh family.</text>
</comment>
<dbReference type="SUPFAM" id="SSF54197">
    <property type="entry name" value="HIT-like"/>
    <property type="match status" value="1"/>
</dbReference>
<keyword evidence="12" id="KW-1133">Transmembrane helix</keyword>
<comment type="caution">
    <text evidence="19">The sequence shown here is derived from an EMBL/GenBank/DDBJ whole genome shotgun (WGS) entry which is preliminary data.</text>
</comment>
<evidence type="ECO:0000256" key="17">
    <source>
        <dbReference type="ARBA" id="ARBA00032888"/>
    </source>
</evidence>
<comment type="pathway">
    <text evidence="4">Lipid metabolism.</text>
</comment>
<dbReference type="EC" id="3.6.1.26" evidence="6"/>
<evidence type="ECO:0000256" key="15">
    <source>
        <dbReference type="ARBA" id="ARBA00023209"/>
    </source>
</evidence>